<feature type="transmembrane region" description="Helical" evidence="2">
    <location>
        <begin position="93"/>
        <end position="113"/>
    </location>
</feature>
<dbReference type="GO" id="GO:0043546">
    <property type="term" value="F:molybdopterin cofactor binding"/>
    <property type="evidence" value="ECO:0007669"/>
    <property type="project" value="TreeGrafter"/>
</dbReference>
<dbReference type="RefSeq" id="WP_184836206.1">
    <property type="nucleotide sequence ID" value="NZ_JACHMN010000002.1"/>
</dbReference>
<dbReference type="AlphaFoldDB" id="A0A841BRI9"/>
<organism evidence="5 6">
    <name type="scientific">Allocatelliglobosispora scoriae</name>
    <dbReference type="NCBI Taxonomy" id="643052"/>
    <lineage>
        <taxon>Bacteria</taxon>
        <taxon>Bacillati</taxon>
        <taxon>Actinomycetota</taxon>
        <taxon>Actinomycetes</taxon>
        <taxon>Micromonosporales</taxon>
        <taxon>Micromonosporaceae</taxon>
        <taxon>Allocatelliglobosispora</taxon>
    </lineage>
</organism>
<dbReference type="PANTHER" id="PTHR19372:SF7">
    <property type="entry name" value="SULFITE OXIDASE, MITOCHONDRIAL"/>
    <property type="match status" value="1"/>
</dbReference>
<dbReference type="GO" id="GO:0008482">
    <property type="term" value="F:sulfite oxidase activity"/>
    <property type="evidence" value="ECO:0007669"/>
    <property type="project" value="TreeGrafter"/>
</dbReference>
<keyword evidence="2" id="KW-0812">Transmembrane</keyword>
<dbReference type="PANTHER" id="PTHR19372">
    <property type="entry name" value="SULFITE REDUCTASE"/>
    <property type="match status" value="1"/>
</dbReference>
<comment type="caution">
    <text evidence="5">The sequence shown here is derived from an EMBL/GenBank/DDBJ whole genome shotgun (WGS) entry which is preliminary data.</text>
</comment>
<dbReference type="InterPro" id="IPR014756">
    <property type="entry name" value="Ig_E-set"/>
</dbReference>
<feature type="chain" id="PRO_5033055151" evidence="3">
    <location>
        <begin position="23"/>
        <end position="492"/>
    </location>
</feature>
<name>A0A841BRI9_9ACTN</name>
<keyword evidence="2" id="KW-1133">Transmembrane helix</keyword>
<dbReference type="GO" id="GO:0006790">
    <property type="term" value="P:sulfur compound metabolic process"/>
    <property type="evidence" value="ECO:0007669"/>
    <property type="project" value="TreeGrafter"/>
</dbReference>
<feature type="transmembrane region" description="Helical" evidence="2">
    <location>
        <begin position="149"/>
        <end position="170"/>
    </location>
</feature>
<proteinExistence type="predicted"/>
<keyword evidence="2" id="KW-0472">Membrane</keyword>
<dbReference type="GO" id="GO:0020037">
    <property type="term" value="F:heme binding"/>
    <property type="evidence" value="ECO:0007669"/>
    <property type="project" value="TreeGrafter"/>
</dbReference>
<feature type="domain" description="Oxidoreductase molybdopterin-binding" evidence="4">
    <location>
        <begin position="219"/>
        <end position="364"/>
    </location>
</feature>
<evidence type="ECO:0000259" key="4">
    <source>
        <dbReference type="Pfam" id="PF00174"/>
    </source>
</evidence>
<accession>A0A841BRI9</accession>
<evidence type="ECO:0000313" key="5">
    <source>
        <dbReference type="EMBL" id="MBB5869533.1"/>
    </source>
</evidence>
<dbReference type="EMBL" id="JACHMN010000002">
    <property type="protein sequence ID" value="MBB5869533.1"/>
    <property type="molecule type" value="Genomic_DNA"/>
</dbReference>
<feature type="region of interest" description="Disordered" evidence="1">
    <location>
        <begin position="187"/>
        <end position="206"/>
    </location>
</feature>
<dbReference type="SUPFAM" id="SSF56524">
    <property type="entry name" value="Oxidoreductase molybdopterin-binding domain"/>
    <property type="match status" value="1"/>
</dbReference>
<dbReference type="InterPro" id="IPR000572">
    <property type="entry name" value="OxRdtase_Mopterin-bd_dom"/>
</dbReference>
<feature type="transmembrane region" description="Helical" evidence="2">
    <location>
        <begin position="119"/>
        <end position="137"/>
    </location>
</feature>
<protein>
    <submittedName>
        <fullName evidence="5">DMSO/TMAO reductase YedYZ molybdopterin-dependent catalytic subunit</fullName>
    </submittedName>
</protein>
<dbReference type="Proteomes" id="UP000587527">
    <property type="component" value="Unassembled WGS sequence"/>
</dbReference>
<evidence type="ECO:0000256" key="2">
    <source>
        <dbReference type="SAM" id="Phobius"/>
    </source>
</evidence>
<dbReference type="Gene3D" id="2.60.40.650">
    <property type="match status" value="1"/>
</dbReference>
<evidence type="ECO:0000313" key="6">
    <source>
        <dbReference type="Proteomes" id="UP000587527"/>
    </source>
</evidence>
<gene>
    <name evidence="5" type="ORF">F4553_002912</name>
</gene>
<sequence length="492" mass="51501">MKPLVRPAFCGLLSAAAGLAAAELVASLTRPEASPLVTIGGSVIDATPTPVKEWAVRNFGTNDKPLLLTGIVVGLVAFAAFVGILASRKRTAGLAAVGLFGVLGVIAALSRPAHRSIDVLAPIVGGVVAVGVLAILTRPIGEAGGRRRFLTTAAIIAGGVAVAGAGAAVLRQVTGRDAQRARDAIKLPAPADAAKPQPNGSTSFFTPNGEFYRVDTSLTVPTIDVESWQVRIHGMVDRPMTLTFADLLKRPLTERDITLNCVSNEVGGPYIGNAKWLGVPLAGLLREAGIQSGADQIISRATEGMTIGTPVSTVLDGRDAMLAIGMNGEPLPLEHGFPMRMLTPGLYGYVGACKWIVDIELGTFADFDPYWVKRGWAAKAPVKTASRIDRPLPFAQIKAGEVTVAGVAWAQTRGITSVQLQIDGGQWVEAELIPVATADTWVQWRYAWKAPAGGHSIKVRAIDKTGDVQTEARATPFPDGATGLHTVAVTVT</sequence>
<dbReference type="Gene3D" id="3.90.420.10">
    <property type="entry name" value="Oxidoreductase, molybdopterin-binding domain"/>
    <property type="match status" value="1"/>
</dbReference>
<dbReference type="Pfam" id="PF00174">
    <property type="entry name" value="Oxidored_molyb"/>
    <property type="match status" value="1"/>
</dbReference>
<dbReference type="SUPFAM" id="SSF81296">
    <property type="entry name" value="E set domains"/>
    <property type="match status" value="1"/>
</dbReference>
<feature type="signal peptide" evidence="3">
    <location>
        <begin position="1"/>
        <end position="22"/>
    </location>
</feature>
<reference evidence="5 6" key="1">
    <citation type="submission" date="2020-08" db="EMBL/GenBank/DDBJ databases">
        <title>Sequencing the genomes of 1000 actinobacteria strains.</title>
        <authorList>
            <person name="Klenk H.-P."/>
        </authorList>
    </citation>
    <scope>NUCLEOTIDE SEQUENCE [LARGE SCALE GENOMIC DNA]</scope>
    <source>
        <strain evidence="5 6">DSM 45362</strain>
    </source>
</reference>
<keyword evidence="3" id="KW-0732">Signal</keyword>
<evidence type="ECO:0000256" key="3">
    <source>
        <dbReference type="SAM" id="SignalP"/>
    </source>
</evidence>
<keyword evidence="6" id="KW-1185">Reference proteome</keyword>
<feature type="transmembrane region" description="Helical" evidence="2">
    <location>
        <begin position="66"/>
        <end position="86"/>
    </location>
</feature>
<dbReference type="InterPro" id="IPR036374">
    <property type="entry name" value="OxRdtase_Mopterin-bd_sf"/>
</dbReference>
<evidence type="ECO:0000256" key="1">
    <source>
        <dbReference type="SAM" id="MobiDB-lite"/>
    </source>
</evidence>